<evidence type="ECO:0000313" key="2">
    <source>
        <dbReference type="EMBL" id="KAK4497604.1"/>
    </source>
</evidence>
<evidence type="ECO:0000313" key="3">
    <source>
        <dbReference type="Proteomes" id="UP001305779"/>
    </source>
</evidence>
<gene>
    <name evidence="2" type="ORF">PRZ48_010257</name>
</gene>
<feature type="region of interest" description="Disordered" evidence="1">
    <location>
        <begin position="317"/>
        <end position="460"/>
    </location>
</feature>
<comment type="caution">
    <text evidence="2">The sequence shown here is derived from an EMBL/GenBank/DDBJ whole genome shotgun (WGS) entry which is preliminary data.</text>
</comment>
<feature type="compositionally biased region" description="Basic and acidic residues" evidence="1">
    <location>
        <begin position="410"/>
        <end position="428"/>
    </location>
</feature>
<accession>A0ABR0E857</accession>
<sequence length="460" mass="51274">MINLQEVEFHDDDVKHATFYQQRGRYIKLHETLALALDDTERTFTAHEPNQKKTEGEKLVPATEEHGDPQSVTSEAGWFEPEVQDAWVALLRSVILFFAVDPRKHFVERLLGAPKEELPKQMYHPANREGANSEVRPHQNEGSGLLLAVQLGFSLVVVDFDCEDVQECFDKDYRDANVTWRWSMGTSLDLLPPVYIGRGMGKWFIVTPTGKSLEGAEFAKSSDMAFLTTWKPSPAKDIRHPVLNFKKITMAIACSPEQYDKQFAYDFDNCIALFQAHRLKGKIAKSVVEAEMCKLSPNLASRKEIWHPAKGEYTLSADVAADSPPPGPWRHKTGHYPPDLSEYSGSPFPGQDPTPTPVDPSSDDDDGGVPIHPSTPGQRDEHPAAPTASGSNSRQQATAPPPTAPNPAPRSRDIEFRYTGAKVERPKATGDGPFLPPHLLRKKRAGKEPFVPPHLRHNNQ</sequence>
<organism evidence="2 3">
    <name type="scientific">Zasmidium cellare</name>
    <name type="common">Wine cellar mold</name>
    <name type="synonym">Racodium cellare</name>
    <dbReference type="NCBI Taxonomy" id="395010"/>
    <lineage>
        <taxon>Eukaryota</taxon>
        <taxon>Fungi</taxon>
        <taxon>Dikarya</taxon>
        <taxon>Ascomycota</taxon>
        <taxon>Pezizomycotina</taxon>
        <taxon>Dothideomycetes</taxon>
        <taxon>Dothideomycetidae</taxon>
        <taxon>Mycosphaerellales</taxon>
        <taxon>Mycosphaerellaceae</taxon>
        <taxon>Zasmidium</taxon>
    </lineage>
</organism>
<name>A0ABR0E857_ZASCE</name>
<feature type="region of interest" description="Disordered" evidence="1">
    <location>
        <begin position="44"/>
        <end position="73"/>
    </location>
</feature>
<evidence type="ECO:0000256" key="1">
    <source>
        <dbReference type="SAM" id="MobiDB-lite"/>
    </source>
</evidence>
<dbReference type="Proteomes" id="UP001305779">
    <property type="component" value="Unassembled WGS sequence"/>
</dbReference>
<protein>
    <submittedName>
        <fullName evidence="2">Uncharacterized protein</fullName>
    </submittedName>
</protein>
<feature type="compositionally biased region" description="Pro residues" evidence="1">
    <location>
        <begin position="399"/>
        <end position="408"/>
    </location>
</feature>
<feature type="compositionally biased region" description="Basic and acidic residues" evidence="1">
    <location>
        <begin position="44"/>
        <end position="68"/>
    </location>
</feature>
<proteinExistence type="predicted"/>
<reference evidence="2 3" key="1">
    <citation type="journal article" date="2023" name="G3 (Bethesda)">
        <title>A chromosome-level genome assembly of Zasmidium syzygii isolated from banana leaves.</title>
        <authorList>
            <person name="van Westerhoven A.C."/>
            <person name="Mehrabi R."/>
            <person name="Talebi R."/>
            <person name="Steentjes M.B.F."/>
            <person name="Corcolon B."/>
            <person name="Chong P.A."/>
            <person name="Kema G.H.J."/>
            <person name="Seidl M.F."/>
        </authorList>
    </citation>
    <scope>NUCLEOTIDE SEQUENCE [LARGE SCALE GENOMIC DNA]</scope>
    <source>
        <strain evidence="2 3">P124</strain>
    </source>
</reference>
<dbReference type="EMBL" id="JAXOVC010000008">
    <property type="protein sequence ID" value="KAK4497604.1"/>
    <property type="molecule type" value="Genomic_DNA"/>
</dbReference>
<keyword evidence="3" id="KW-1185">Reference proteome</keyword>